<accession>A0A1I7FVQ5</accession>
<proteinExistence type="predicted"/>
<dbReference type="AlphaFoldDB" id="A0A1I7FVQ5"/>
<evidence type="ECO:0000313" key="1">
    <source>
        <dbReference type="EMBL" id="SFU40304.1"/>
    </source>
</evidence>
<dbReference type="EMBL" id="FPBX01000003">
    <property type="protein sequence ID" value="SFU40304.1"/>
    <property type="molecule type" value="Genomic_DNA"/>
</dbReference>
<name>A0A1I7FVQ5_9BURK</name>
<gene>
    <name evidence="1" type="ORF">SAMN04489707_100379</name>
</gene>
<evidence type="ECO:0000313" key="2">
    <source>
        <dbReference type="Proteomes" id="UP000183656"/>
    </source>
</evidence>
<dbReference type="STRING" id="343013.SAMN04489707_100379"/>
<keyword evidence="2" id="KW-1185">Reference proteome</keyword>
<reference evidence="1 2" key="1">
    <citation type="submission" date="2016-10" db="EMBL/GenBank/DDBJ databases">
        <authorList>
            <person name="de Groot N.N."/>
        </authorList>
    </citation>
    <scope>NUCLEOTIDE SEQUENCE [LARGE SCALE GENOMIC DNA]</scope>
    <source>
        <strain evidence="1 2">R-24608</strain>
    </source>
</reference>
<dbReference type="Proteomes" id="UP000183656">
    <property type="component" value="Unassembled WGS sequence"/>
</dbReference>
<dbReference type="OrthoDB" id="9955424at2"/>
<organism evidence="1 2">
    <name type="scientific">Paenacidovorax caeni</name>
    <dbReference type="NCBI Taxonomy" id="343013"/>
    <lineage>
        <taxon>Bacteria</taxon>
        <taxon>Pseudomonadati</taxon>
        <taxon>Pseudomonadota</taxon>
        <taxon>Betaproteobacteria</taxon>
        <taxon>Burkholderiales</taxon>
        <taxon>Comamonadaceae</taxon>
        <taxon>Paenacidovorax</taxon>
    </lineage>
</organism>
<protein>
    <submittedName>
        <fullName evidence="1">Uncharacterized protein</fullName>
    </submittedName>
</protein>
<dbReference type="RefSeq" id="WP_054254679.1">
    <property type="nucleotide sequence ID" value="NZ_CYIG01000001.1"/>
</dbReference>
<sequence>MNTVDAAELAAELRKAAQDLLLCVNVIVGQEQSLAADLLRHFPGRLELLALRVAPHPEPDLPPEWPQWNAPGETHFQALLERQQWRLHRRSERNSS</sequence>